<sequence length="57" mass="6445">MTEQQTLLSHGVATAYVESGYCAFSVMSHVQEKRLRVADNSYLDSETLHTTRMYCAN</sequence>
<gene>
    <name evidence="1" type="ORF">NCTC10429_03952</name>
</gene>
<dbReference type="EMBL" id="UGEX01000002">
    <property type="protein sequence ID" value="STM57379.1"/>
    <property type="molecule type" value="Genomic_DNA"/>
</dbReference>
<dbReference type="Proteomes" id="UP000254088">
    <property type="component" value="Unassembled WGS sequence"/>
</dbReference>
<dbReference type="AlphaFoldDB" id="A0A377E2G0"/>
<reference evidence="1 2" key="1">
    <citation type="submission" date="2018-06" db="EMBL/GenBank/DDBJ databases">
        <authorList>
            <consortium name="Pathogen Informatics"/>
            <person name="Doyle S."/>
        </authorList>
    </citation>
    <scope>NUCLEOTIDE SEQUENCE [LARGE SCALE GENOMIC DNA]</scope>
    <source>
        <strain evidence="1 2">NCTC10429</strain>
    </source>
</reference>
<proteinExistence type="predicted"/>
<organism evidence="1 2">
    <name type="scientific">Escherichia coli</name>
    <dbReference type="NCBI Taxonomy" id="562"/>
    <lineage>
        <taxon>Bacteria</taxon>
        <taxon>Pseudomonadati</taxon>
        <taxon>Pseudomonadota</taxon>
        <taxon>Gammaproteobacteria</taxon>
        <taxon>Enterobacterales</taxon>
        <taxon>Enterobacteriaceae</taxon>
        <taxon>Escherichia</taxon>
    </lineage>
</organism>
<evidence type="ECO:0000313" key="1">
    <source>
        <dbReference type="EMBL" id="STM57379.1"/>
    </source>
</evidence>
<protein>
    <submittedName>
        <fullName evidence="1">Phage tail sheath protein</fullName>
    </submittedName>
</protein>
<accession>A0A377E2G0</accession>
<evidence type="ECO:0000313" key="2">
    <source>
        <dbReference type="Proteomes" id="UP000254088"/>
    </source>
</evidence>
<name>A0A377E2G0_ECOLX</name>